<sequence>MDVNAAFVKSIYEAVRNSETYRNFYGGKSVVIVLDNAPAHNQTETRLEEELGVHSDLVLLRMGPYSPMLDPIEGCFSVFKTKVKTFLAAHRQRMFDQGVFLSLTEARMMLLEDAANSSIRCINRHLVTSMALHCQRAMAGALKMEDMQYGT</sequence>
<dbReference type="Proteomes" id="UP000697107">
    <property type="component" value="Unassembled WGS sequence"/>
</dbReference>
<evidence type="ECO:0000259" key="1">
    <source>
        <dbReference type="Pfam" id="PF13358"/>
    </source>
</evidence>
<dbReference type="Pfam" id="PF13358">
    <property type="entry name" value="DDE_3"/>
    <property type="match status" value="1"/>
</dbReference>
<dbReference type="VEuPathDB" id="FungiDB:PC110_g23697"/>
<name>A0A8T0Y6M6_9STRA</name>
<dbReference type="Gene3D" id="3.30.420.10">
    <property type="entry name" value="Ribonuclease H-like superfamily/Ribonuclease H"/>
    <property type="match status" value="1"/>
</dbReference>
<gene>
    <name evidence="2" type="ORF">PC113_g21765</name>
    <name evidence="3" type="ORF">PC117_g9230</name>
    <name evidence="4" type="ORF">PC118_g21695</name>
    <name evidence="5" type="ORF">PC129_g23704</name>
</gene>
<evidence type="ECO:0000313" key="5">
    <source>
        <dbReference type="EMBL" id="KAG3200853.1"/>
    </source>
</evidence>
<accession>A0A8T0Y6M6</accession>
<proteinExistence type="predicted"/>
<dbReference type="Proteomes" id="UP000736787">
    <property type="component" value="Unassembled WGS sequence"/>
</dbReference>
<evidence type="ECO:0000313" key="4">
    <source>
        <dbReference type="EMBL" id="KAG2961937.1"/>
    </source>
</evidence>
<dbReference type="EMBL" id="RCMK01000209">
    <property type="protein sequence ID" value="KAG2943994.1"/>
    <property type="molecule type" value="Genomic_DNA"/>
</dbReference>
<evidence type="ECO:0000313" key="3">
    <source>
        <dbReference type="EMBL" id="KAG2943994.1"/>
    </source>
</evidence>
<dbReference type="GO" id="GO:0003676">
    <property type="term" value="F:nucleic acid binding"/>
    <property type="evidence" value="ECO:0007669"/>
    <property type="project" value="InterPro"/>
</dbReference>
<dbReference type="AlphaFoldDB" id="A0A8T0Y6M6"/>
<dbReference type="EMBL" id="RCML01001527">
    <property type="protein sequence ID" value="KAG2961937.1"/>
    <property type="molecule type" value="Genomic_DNA"/>
</dbReference>
<evidence type="ECO:0000313" key="6">
    <source>
        <dbReference type="Proteomes" id="UP000735874"/>
    </source>
</evidence>
<feature type="domain" description="Tc1-like transposase DDE" evidence="1">
    <location>
        <begin position="7"/>
        <end position="85"/>
    </location>
</feature>
<dbReference type="Proteomes" id="UP000760860">
    <property type="component" value="Unassembled WGS sequence"/>
</dbReference>
<protein>
    <recommendedName>
        <fullName evidence="1">Tc1-like transposase DDE domain-containing protein</fullName>
    </recommendedName>
</protein>
<dbReference type="InterPro" id="IPR036397">
    <property type="entry name" value="RNaseH_sf"/>
</dbReference>
<organism evidence="2 6">
    <name type="scientific">Phytophthora cactorum</name>
    <dbReference type="NCBI Taxonomy" id="29920"/>
    <lineage>
        <taxon>Eukaryota</taxon>
        <taxon>Sar</taxon>
        <taxon>Stramenopiles</taxon>
        <taxon>Oomycota</taxon>
        <taxon>Peronosporomycetes</taxon>
        <taxon>Peronosporales</taxon>
        <taxon>Peronosporaceae</taxon>
        <taxon>Phytophthora</taxon>
    </lineage>
</organism>
<reference evidence="2" key="1">
    <citation type="submission" date="2018-10" db="EMBL/GenBank/DDBJ databases">
        <title>Effector identification in a new, highly contiguous assembly of the strawberry crown rot pathogen Phytophthora cactorum.</title>
        <authorList>
            <person name="Armitage A.D."/>
            <person name="Nellist C.F."/>
            <person name="Bates H."/>
            <person name="Vickerstaff R.J."/>
            <person name="Harrison R.J."/>
        </authorList>
    </citation>
    <scope>NUCLEOTIDE SEQUENCE</scope>
    <source>
        <strain evidence="2">15-7</strain>
        <strain evidence="3">4040</strain>
        <strain evidence="4">P415</strain>
        <strain evidence="5">P421</strain>
    </source>
</reference>
<evidence type="ECO:0000313" key="2">
    <source>
        <dbReference type="EMBL" id="KAG2826453.1"/>
    </source>
</evidence>
<dbReference type="Proteomes" id="UP000735874">
    <property type="component" value="Unassembled WGS sequence"/>
</dbReference>
<comment type="caution">
    <text evidence="2">The sequence shown here is derived from an EMBL/GenBank/DDBJ whole genome shotgun (WGS) entry which is preliminary data.</text>
</comment>
<dbReference type="EMBL" id="RCMV01002869">
    <property type="protein sequence ID" value="KAG3200853.1"/>
    <property type="molecule type" value="Genomic_DNA"/>
</dbReference>
<dbReference type="EMBL" id="RCMG01001475">
    <property type="protein sequence ID" value="KAG2826453.1"/>
    <property type="molecule type" value="Genomic_DNA"/>
</dbReference>
<dbReference type="InterPro" id="IPR038717">
    <property type="entry name" value="Tc1-like_DDE_dom"/>
</dbReference>